<evidence type="ECO:0000313" key="6">
    <source>
        <dbReference type="Proteomes" id="UP001152797"/>
    </source>
</evidence>
<keyword evidence="6" id="KW-1185">Reference proteome</keyword>
<evidence type="ECO:0000313" key="4">
    <source>
        <dbReference type="EMBL" id="CAI4006451.1"/>
    </source>
</evidence>
<feature type="chain" id="PRO_5043271230" evidence="3">
    <location>
        <begin position="16"/>
        <end position="1307"/>
    </location>
</feature>
<keyword evidence="2" id="KW-0472">Membrane</keyword>
<evidence type="ECO:0000256" key="1">
    <source>
        <dbReference type="SAM" id="MobiDB-lite"/>
    </source>
</evidence>
<feature type="region of interest" description="Disordered" evidence="1">
    <location>
        <begin position="1249"/>
        <end position="1307"/>
    </location>
</feature>
<dbReference type="EMBL" id="CAMXCT020003824">
    <property type="protein sequence ID" value="CAL1159826.1"/>
    <property type="molecule type" value="Genomic_DNA"/>
</dbReference>
<feature type="transmembrane region" description="Helical" evidence="2">
    <location>
        <begin position="1184"/>
        <end position="1206"/>
    </location>
</feature>
<dbReference type="EMBL" id="CAMXCT010003824">
    <property type="protein sequence ID" value="CAI4006451.1"/>
    <property type="molecule type" value="Genomic_DNA"/>
</dbReference>
<comment type="caution">
    <text evidence="4">The sequence shown here is derived from an EMBL/GenBank/DDBJ whole genome shotgun (WGS) entry which is preliminary data.</text>
</comment>
<gene>
    <name evidence="4" type="ORF">C1SCF055_LOCUS32091</name>
</gene>
<feature type="signal peptide" evidence="3">
    <location>
        <begin position="1"/>
        <end position="15"/>
    </location>
</feature>
<organism evidence="4">
    <name type="scientific">Cladocopium goreaui</name>
    <dbReference type="NCBI Taxonomy" id="2562237"/>
    <lineage>
        <taxon>Eukaryota</taxon>
        <taxon>Sar</taxon>
        <taxon>Alveolata</taxon>
        <taxon>Dinophyceae</taxon>
        <taxon>Suessiales</taxon>
        <taxon>Symbiodiniaceae</taxon>
        <taxon>Cladocopium</taxon>
    </lineage>
</organism>
<sequence>MWRLIVFIGLEVANAQAPAAFDRLGDGNCMTSAMLPVRGRSRRDMEHGECRGVCDTDNCIGYSYAPCECICTLHGEPELFRGLPLPERWSTLNGGGLIAKTDEKCGTSCYVRKAPCPGGTLRSAGAFMNYDSLTYGLMRTLDCPFPHKGSVTILCTSTGINVESGRCLRPCDEGFVRDDFFEVKYPPTRHGEYGYGNCTGDTLGNMTIYCSDGAATWVLGQCGINCPAGSLRSGSAVIFFPVLLHEERHTMECPSGWIGNVGLECINEDTSLISGGCKKHCSAGLVNVSVASPPSTAISGYLTHQALEHGKGIRTECLNDDDMLQGSLILFCNDGNVTPDYDLSGGPCKRHCAPGYIGEGMRGVSYGKILHGQNQTLQCNAGYDGFFLINCNDGQVRHLEGHCYMDCVAGTITSNTITLPHIAMKHGENTTVECPIETHRGNITVLCDDGKARMIEGFCGENCTGGEIRSNDALVRYPGIPHGFRENISCPAPWGDVIEFRCYDGSTRYDGVCGRHCQGGRLENNGASVFYTNLNHSEVGNFSCETLFQSELTFSGELQLTCLDGRVVSIGQCFPDCSRGEITDRVSLAKIIVPPLKAGESIYTNCEPSQAYGMVTVSCLEGFQRVTSGTCGDPCPAGPFSSLYTRHTPIDLPEVWHDTGRWEDCPLGLSGRVYIRCENRVLRVQEGQCGERCPAQQIMMAGGSFNSPVMDHAETVLQPCLEPYSSYINLTCHFGELFVSSNCQLGCFAGSFTLPNGAMVSHPDLVSQDTHAPECPPGFVGEVSVICVNGTMERHQGACNGHCLAGRFRGPTGYVLNHEEILYNETSLVSCPIGYLGTLVLRCLGQPIIDSGQCMRNCDAGATLVREGIVMNNQAMDHDSLSNEMKCPSGYAGSIRLKCFDSLVTVHSGACYEHCGSGAVQGAQYAGLNHEDYDSIICPEVGQIRIRCFDGETEVIDGECLYGCGSGSVPDPNGVPLQHPAFPHDTRVNGTCSQDGVGQVELHCNNTVVSLLPTSSACERHCPPQFTLSDDGSNISTPYIEHLQTASVACPNDLAGTLGLRCQDYETIIFDGICGDMNCRAGEVTSNGAILQHEAINDQRRAGPGRCGDGYLGEPVFECKDGVTSVLVVNLIRQPRIPGVDNVSEVGSGYNFTEDDRFILCGCCLPPPPLPEVAPLEGLDAWVVIYWAAAVGGAGFLIAFAAGYWIHHKHKNKKISKVTPEPKMDHMVLPEDQLALPDDDYGNNHQLAIKEPAAPESLRDARDDVGRMASATPPASMAPSASGTKNTPMPQMLKPRREGTNKDWQYW</sequence>
<keyword evidence="2" id="KW-1133">Transmembrane helix</keyword>
<dbReference type="EMBL" id="CAMXCT030003824">
    <property type="protein sequence ID" value="CAL4793763.1"/>
    <property type="molecule type" value="Genomic_DNA"/>
</dbReference>
<evidence type="ECO:0000256" key="3">
    <source>
        <dbReference type="SAM" id="SignalP"/>
    </source>
</evidence>
<protein>
    <submittedName>
        <fullName evidence="4">Uncharacterized protein</fullName>
    </submittedName>
</protein>
<evidence type="ECO:0000256" key="2">
    <source>
        <dbReference type="SAM" id="Phobius"/>
    </source>
</evidence>
<feature type="compositionally biased region" description="Low complexity" evidence="1">
    <location>
        <begin position="1268"/>
        <end position="1282"/>
    </location>
</feature>
<proteinExistence type="predicted"/>
<feature type="compositionally biased region" description="Basic and acidic residues" evidence="1">
    <location>
        <begin position="1257"/>
        <end position="1266"/>
    </location>
</feature>
<keyword evidence="2" id="KW-0812">Transmembrane</keyword>
<name>A0A9P1DB29_9DINO</name>
<dbReference type="Proteomes" id="UP001152797">
    <property type="component" value="Unassembled WGS sequence"/>
</dbReference>
<accession>A0A9P1DB29</accession>
<dbReference type="OrthoDB" id="406359at2759"/>
<reference evidence="5 6" key="2">
    <citation type="submission" date="2024-05" db="EMBL/GenBank/DDBJ databases">
        <authorList>
            <person name="Chen Y."/>
            <person name="Shah S."/>
            <person name="Dougan E. K."/>
            <person name="Thang M."/>
            <person name="Chan C."/>
        </authorList>
    </citation>
    <scope>NUCLEOTIDE SEQUENCE [LARGE SCALE GENOMIC DNA]</scope>
</reference>
<keyword evidence="3" id="KW-0732">Signal</keyword>
<evidence type="ECO:0000313" key="5">
    <source>
        <dbReference type="EMBL" id="CAL4793763.1"/>
    </source>
</evidence>
<reference evidence="4" key="1">
    <citation type="submission" date="2022-10" db="EMBL/GenBank/DDBJ databases">
        <authorList>
            <person name="Chen Y."/>
            <person name="Dougan E. K."/>
            <person name="Chan C."/>
            <person name="Rhodes N."/>
            <person name="Thang M."/>
        </authorList>
    </citation>
    <scope>NUCLEOTIDE SEQUENCE</scope>
</reference>